<organism evidence="2">
    <name type="scientific">bioreactor metagenome</name>
    <dbReference type="NCBI Taxonomy" id="1076179"/>
    <lineage>
        <taxon>unclassified sequences</taxon>
        <taxon>metagenomes</taxon>
        <taxon>ecological metagenomes</taxon>
    </lineage>
</organism>
<gene>
    <name evidence="2" type="ORF">SDC9_102373</name>
</gene>
<comment type="caution">
    <text evidence="2">The sequence shown here is derived from an EMBL/GenBank/DDBJ whole genome shotgun (WGS) entry which is preliminary data.</text>
</comment>
<sequence>MGRPKKTVAMETRIGNAEQRVRTLKAQYDDALAELKALLEEQQRIHAEKLLKAIAKSGKSFDEVLRLIEL</sequence>
<dbReference type="EMBL" id="VSSQ01015334">
    <property type="protein sequence ID" value="MPM55576.1"/>
    <property type="molecule type" value="Genomic_DNA"/>
</dbReference>
<accession>A0A645ARP1</accession>
<dbReference type="AlphaFoldDB" id="A0A645ARP1"/>
<reference evidence="2" key="1">
    <citation type="submission" date="2019-08" db="EMBL/GenBank/DDBJ databases">
        <authorList>
            <person name="Kucharzyk K."/>
            <person name="Murdoch R.W."/>
            <person name="Higgins S."/>
            <person name="Loffler F."/>
        </authorList>
    </citation>
    <scope>NUCLEOTIDE SEQUENCE</scope>
</reference>
<evidence type="ECO:0000313" key="2">
    <source>
        <dbReference type="EMBL" id="MPM55576.1"/>
    </source>
</evidence>
<feature type="coiled-coil region" evidence="1">
    <location>
        <begin position="14"/>
        <end position="48"/>
    </location>
</feature>
<evidence type="ECO:0000256" key="1">
    <source>
        <dbReference type="SAM" id="Coils"/>
    </source>
</evidence>
<name>A0A645ARP1_9ZZZZ</name>
<proteinExistence type="predicted"/>
<protein>
    <submittedName>
        <fullName evidence="2">Uncharacterized protein</fullName>
    </submittedName>
</protein>
<keyword evidence="1" id="KW-0175">Coiled coil</keyword>